<proteinExistence type="inferred from homology"/>
<dbReference type="EMBL" id="FNAE01000013">
    <property type="protein sequence ID" value="SDF90260.1"/>
    <property type="molecule type" value="Genomic_DNA"/>
</dbReference>
<organism evidence="4 5">
    <name type="scientific">Ectopseudomonas alcaliphila</name>
    <dbReference type="NCBI Taxonomy" id="101564"/>
    <lineage>
        <taxon>Bacteria</taxon>
        <taxon>Pseudomonadati</taxon>
        <taxon>Pseudomonadota</taxon>
        <taxon>Gammaproteobacteria</taxon>
        <taxon>Pseudomonadales</taxon>
        <taxon>Pseudomonadaceae</taxon>
        <taxon>Ectopseudomonas</taxon>
    </lineage>
</organism>
<keyword evidence="6" id="KW-1185">Reference proteome</keyword>
<comment type="similarity">
    <text evidence="1">Belongs to the bacterial solute-binding protein 3 family.</text>
</comment>
<evidence type="ECO:0000313" key="4">
    <source>
        <dbReference type="EMBL" id="SDF90260.1"/>
    </source>
</evidence>
<dbReference type="Proteomes" id="UP001278050">
    <property type="component" value="Unassembled WGS sequence"/>
</dbReference>
<name>A0A1G7PY09_9GAMM</name>
<dbReference type="PANTHER" id="PTHR35936">
    <property type="entry name" value="MEMBRANE-BOUND LYTIC MUREIN TRANSGLYCOSYLASE F"/>
    <property type="match status" value="1"/>
</dbReference>
<evidence type="ECO:0000256" key="1">
    <source>
        <dbReference type="ARBA" id="ARBA00010333"/>
    </source>
</evidence>
<dbReference type="OrthoDB" id="5765098at2"/>
<dbReference type="SUPFAM" id="SSF53850">
    <property type="entry name" value="Periplasmic binding protein-like II"/>
    <property type="match status" value="1"/>
</dbReference>
<keyword evidence="2" id="KW-0732">Signal</keyword>
<protein>
    <submittedName>
        <fullName evidence="4">ABC-type amino acid transport substrate-binding protein</fullName>
    </submittedName>
    <submittedName>
        <fullName evidence="3">Transporter substrate-binding domain-containing protein</fullName>
    </submittedName>
</protein>
<reference evidence="4 5" key="1">
    <citation type="submission" date="2016-10" db="EMBL/GenBank/DDBJ databases">
        <authorList>
            <person name="de Groot N.N."/>
        </authorList>
    </citation>
    <scope>NUCLEOTIDE SEQUENCE [LARGE SCALE GENOMIC DNA]</scope>
    <source>
        <strain evidence="4 5">JCM 10630</strain>
    </source>
</reference>
<gene>
    <name evidence="4" type="ORF">SAMN05216575_11363</name>
    <name evidence="3" type="ORF">SIM71_17760</name>
</gene>
<reference evidence="3 6" key="2">
    <citation type="submission" date="2023-11" db="EMBL/GenBank/DDBJ databases">
        <title>MicrobeMod: A computational toolkit for identifying prokaryotic methylation and restriction-modification with nanopore sequencing.</title>
        <authorList>
            <person name="Crits-Christoph A."/>
            <person name="Kang S.C."/>
            <person name="Lee H."/>
            <person name="Ostrov N."/>
        </authorList>
    </citation>
    <scope>NUCLEOTIDE SEQUENCE [LARGE SCALE GENOMIC DNA]</scope>
    <source>
        <strain evidence="3 6">ATCC BAA-571</strain>
    </source>
</reference>
<evidence type="ECO:0000313" key="5">
    <source>
        <dbReference type="Proteomes" id="UP000182413"/>
    </source>
</evidence>
<dbReference type="AlphaFoldDB" id="A0A1G7PY09"/>
<dbReference type="Gene3D" id="3.40.190.10">
    <property type="entry name" value="Periplasmic binding protein-like II"/>
    <property type="match status" value="2"/>
</dbReference>
<accession>A0A1G7PY09</accession>
<evidence type="ECO:0000313" key="3">
    <source>
        <dbReference type="EMBL" id="MDX5993911.1"/>
    </source>
</evidence>
<evidence type="ECO:0000256" key="2">
    <source>
        <dbReference type="SAM" id="SignalP"/>
    </source>
</evidence>
<evidence type="ECO:0000313" key="6">
    <source>
        <dbReference type="Proteomes" id="UP001278050"/>
    </source>
</evidence>
<dbReference type="RefSeq" id="WP_074682493.1">
    <property type="nucleotide sequence ID" value="NZ_CBCSET010000013.1"/>
</dbReference>
<dbReference type="EMBL" id="JAWXXP010000001">
    <property type="protein sequence ID" value="MDX5993911.1"/>
    <property type="molecule type" value="Genomic_DNA"/>
</dbReference>
<feature type="signal peptide" evidence="2">
    <location>
        <begin position="1"/>
        <end position="22"/>
    </location>
</feature>
<sequence>MRMRQVWLGVLLMLCALSGVQAQGEQPDEIRLASEVWDAYTEADGTGLGWDIMRTIFEPAGVRLSIHSVPYTRSVGLVRRGEADAWVGSYRDEVEGQVFYPKHHYDRDQIVALGLKEKPVPTLDSLGTFRLVWVRGYGYEEYLPNVHDYREVQRRGGILGMLDLGHADFYIDARPEVDYLLGQAAKPQQYRVTNLTQLPLYLGFADTPRGHVLAELFDRRMTQLIASGDLRPIFARWQQPYPFD</sequence>
<dbReference type="Proteomes" id="UP000182413">
    <property type="component" value="Unassembled WGS sequence"/>
</dbReference>
<feature type="chain" id="PRO_5010197817" evidence="2">
    <location>
        <begin position="23"/>
        <end position="244"/>
    </location>
</feature>
<dbReference type="PANTHER" id="PTHR35936:SF6">
    <property type="entry name" value="AMINO ACID ABC TRANSPORTER SUBSTRATE-BINDING PAAT FAMILY PROTEIN"/>
    <property type="match status" value="1"/>
</dbReference>